<keyword evidence="2" id="KW-1185">Reference proteome</keyword>
<reference evidence="1" key="1">
    <citation type="submission" date="2021-06" db="EMBL/GenBank/DDBJ databases">
        <title>Parelaphostrongylus tenuis whole genome reference sequence.</title>
        <authorList>
            <person name="Garwood T.J."/>
            <person name="Larsen P.A."/>
            <person name="Fountain-Jones N.M."/>
            <person name="Garbe J.R."/>
            <person name="Macchietto M.G."/>
            <person name="Kania S.A."/>
            <person name="Gerhold R.W."/>
            <person name="Richards J.E."/>
            <person name="Wolf T.M."/>
        </authorList>
    </citation>
    <scope>NUCLEOTIDE SEQUENCE</scope>
    <source>
        <strain evidence="1">MNPRO001-30</strain>
        <tissue evidence="1">Meninges</tissue>
    </source>
</reference>
<organism evidence="1 2">
    <name type="scientific">Parelaphostrongylus tenuis</name>
    <name type="common">Meningeal worm</name>
    <dbReference type="NCBI Taxonomy" id="148309"/>
    <lineage>
        <taxon>Eukaryota</taxon>
        <taxon>Metazoa</taxon>
        <taxon>Ecdysozoa</taxon>
        <taxon>Nematoda</taxon>
        <taxon>Chromadorea</taxon>
        <taxon>Rhabditida</taxon>
        <taxon>Rhabditina</taxon>
        <taxon>Rhabditomorpha</taxon>
        <taxon>Strongyloidea</taxon>
        <taxon>Metastrongylidae</taxon>
        <taxon>Parelaphostrongylus</taxon>
    </lineage>
</organism>
<evidence type="ECO:0000313" key="1">
    <source>
        <dbReference type="EMBL" id="KAJ1356537.1"/>
    </source>
</evidence>
<dbReference type="AlphaFoldDB" id="A0AAD5MDD0"/>
<dbReference type="EMBL" id="JAHQIW010002839">
    <property type="protein sequence ID" value="KAJ1356537.1"/>
    <property type="molecule type" value="Genomic_DNA"/>
</dbReference>
<evidence type="ECO:0000313" key="2">
    <source>
        <dbReference type="Proteomes" id="UP001196413"/>
    </source>
</evidence>
<gene>
    <name evidence="1" type="ORF">KIN20_014268</name>
</gene>
<dbReference type="Proteomes" id="UP001196413">
    <property type="component" value="Unassembled WGS sequence"/>
</dbReference>
<sequence>MEIQRYRLQLASGNGVLYRCSSTGPSSPDFTEFRFSRSIREASYNTRGEFKLLRKQVLDVLEQQGRAAGLPDFVVTTILSQLGMNVLYTPLPCPVVSVNSPVPVMRDVATMTTCVISGNTVTTICLGMGAPGVPARAQVNCALDMPMDFTPIPPQHLSILRTLTTSNAIMATWSRVMWQSVVNRVLRTITSGTFGTQFATAAATVT</sequence>
<comment type="caution">
    <text evidence="1">The sequence shown here is derived from an EMBL/GenBank/DDBJ whole genome shotgun (WGS) entry which is preliminary data.</text>
</comment>
<proteinExistence type="predicted"/>
<name>A0AAD5MDD0_PARTN</name>
<accession>A0AAD5MDD0</accession>
<protein>
    <submittedName>
        <fullName evidence="1">Uncharacterized protein</fullName>
    </submittedName>
</protein>